<protein>
    <submittedName>
        <fullName evidence="3">Alpha-galactosidase</fullName>
        <ecNumber evidence="3">3.2.1.22</ecNumber>
    </submittedName>
</protein>
<name>A0A173UH92_9FIRM</name>
<dbReference type="CDD" id="cd14791">
    <property type="entry name" value="GH36"/>
    <property type="match status" value="1"/>
</dbReference>
<evidence type="ECO:0000256" key="1">
    <source>
        <dbReference type="ARBA" id="ARBA00022801"/>
    </source>
</evidence>
<keyword evidence="1 3" id="KW-0378">Hydrolase</keyword>
<dbReference type="Pfam" id="PF02065">
    <property type="entry name" value="Melibiase"/>
    <property type="match status" value="1"/>
</dbReference>
<evidence type="ECO:0000313" key="3">
    <source>
        <dbReference type="EMBL" id="CUN14351.1"/>
    </source>
</evidence>
<dbReference type="PANTHER" id="PTHR43053:SF3">
    <property type="entry name" value="ALPHA-GALACTOSIDASE C-RELATED"/>
    <property type="match status" value="1"/>
</dbReference>
<dbReference type="SUPFAM" id="SSF51445">
    <property type="entry name" value="(Trans)glycosidases"/>
    <property type="match status" value="1"/>
</dbReference>
<dbReference type="EMBL" id="CYXV01000015">
    <property type="protein sequence ID" value="CUN14351.1"/>
    <property type="molecule type" value="Genomic_DNA"/>
</dbReference>
<evidence type="ECO:0000313" key="4">
    <source>
        <dbReference type="Proteomes" id="UP000095495"/>
    </source>
</evidence>
<dbReference type="GO" id="GO:0016052">
    <property type="term" value="P:carbohydrate catabolic process"/>
    <property type="evidence" value="ECO:0007669"/>
    <property type="project" value="InterPro"/>
</dbReference>
<dbReference type="InterPro" id="IPR002252">
    <property type="entry name" value="Glyco_hydro_36"/>
</dbReference>
<sequence length="721" mass="82937">MEHAYWKQMIEIEENGIFLVFGITRNDQIKFLHFSSVPQAEDMSVQECRQEDECRMMDEGFPLVQLELAGYDRPYERHGNKYVVTSPGCYLKYENMQDTKNESGRMLQIRQKDPLTGVCVQTDIQFYDGVPVARFVNHVTNEGEEEQVLTYLSSFTCSGIKRDGNFLYIPHNGWQKELNWRRYSFEELGFPVTQTKSIRRSSKTIEVYNTGNWSTKEYLPMGFLSHPQSGAGLIWQIENNGSWHYEIADQNDHYVLNVSGPNEIQSHFSKVLRPGETFESVPAAVGAVRADISDAFSAITEYRRRIRRKNRDNDTLPVIFNDYMNCLWADPTTEKELPLIDAAAKAGCEYFVIDAGWYAKGIWWDSVGEWKESRERFPKGIRQVTDYIRSKGMIPGIWLELEVIGIHSPKLAELSDDCFFKRHGRRIYDRSRYQLDFRNPEVIAHANEVIDRVVNEYGVGYIKMDYNIEPGIGTELDADSFGEGLLAHERAYLAWLDTVFEKYPDLVIENCSSGGLRMDYALLSRLSIQSTSDQEEYDMYAQISANAATGVAPEQAAVWSYPLEQGDREETIFNMVNAMLLRIHQSGHLAQLSPERFQLVKEGIDCYKQIRKDIKNGHPYWPFGLAKAGDSWMAYGMEAPAQEGAKTRTFYLSVWRRGGEQKACTFLPVPAYNTPDWNGADMTVKQIYPVEEAQHVRINQDHTITVEYEQPVMARVFEVTI</sequence>
<dbReference type="InterPro" id="IPR017853">
    <property type="entry name" value="GH"/>
</dbReference>
<dbReference type="Gene3D" id="3.20.20.70">
    <property type="entry name" value="Aldolase class I"/>
    <property type="match status" value="1"/>
</dbReference>
<accession>A0A173UH92</accession>
<dbReference type="PANTHER" id="PTHR43053">
    <property type="entry name" value="GLYCOSIDASE FAMILY 31"/>
    <property type="match status" value="1"/>
</dbReference>
<organism evidence="3 4">
    <name type="scientific">Roseburia faecis</name>
    <dbReference type="NCBI Taxonomy" id="301302"/>
    <lineage>
        <taxon>Bacteria</taxon>
        <taxon>Bacillati</taxon>
        <taxon>Bacillota</taxon>
        <taxon>Clostridia</taxon>
        <taxon>Lachnospirales</taxon>
        <taxon>Lachnospiraceae</taxon>
        <taxon>Roseburia</taxon>
    </lineage>
</organism>
<dbReference type="InterPro" id="IPR050985">
    <property type="entry name" value="Alpha-glycosidase_related"/>
</dbReference>
<dbReference type="InterPro" id="IPR038417">
    <property type="entry name" value="Alpga-gal_N_sf"/>
</dbReference>
<dbReference type="PRINTS" id="PR00743">
    <property type="entry name" value="GLHYDRLASE36"/>
</dbReference>
<dbReference type="Gene3D" id="2.70.98.60">
    <property type="entry name" value="alpha-galactosidase from lactobacil brevis"/>
    <property type="match status" value="1"/>
</dbReference>
<dbReference type="GO" id="GO:0004557">
    <property type="term" value="F:alpha-galactosidase activity"/>
    <property type="evidence" value="ECO:0007669"/>
    <property type="project" value="UniProtKB-EC"/>
</dbReference>
<dbReference type="AlphaFoldDB" id="A0A173UH92"/>
<dbReference type="Proteomes" id="UP000095495">
    <property type="component" value="Unassembled WGS sequence"/>
</dbReference>
<dbReference type="EC" id="3.2.1.22" evidence="3"/>
<dbReference type="InterPro" id="IPR013785">
    <property type="entry name" value="Aldolase_TIM"/>
</dbReference>
<gene>
    <name evidence="3" type="primary">rafA_3</name>
    <name evidence="3" type="ORF">ERS852420_02984</name>
</gene>
<dbReference type="RefSeq" id="WP_055263853.1">
    <property type="nucleotide sequence ID" value="NZ_CYXV01000015.1"/>
</dbReference>
<reference evidence="3 4" key="1">
    <citation type="submission" date="2015-09" db="EMBL/GenBank/DDBJ databases">
        <authorList>
            <consortium name="Pathogen Informatics"/>
        </authorList>
    </citation>
    <scope>NUCLEOTIDE SEQUENCE [LARGE SCALE GENOMIC DNA]</scope>
    <source>
        <strain evidence="3 4">2789STDY5608863</strain>
    </source>
</reference>
<evidence type="ECO:0000256" key="2">
    <source>
        <dbReference type="ARBA" id="ARBA00023295"/>
    </source>
</evidence>
<proteinExistence type="predicted"/>
<keyword evidence="2 3" id="KW-0326">Glycosidase</keyword>